<dbReference type="Proteomes" id="UP000001176">
    <property type="component" value="Chromosome"/>
</dbReference>
<dbReference type="GO" id="GO:0046677">
    <property type="term" value="P:response to antibiotic"/>
    <property type="evidence" value="ECO:0007669"/>
    <property type="project" value="InterPro"/>
</dbReference>
<protein>
    <submittedName>
        <fullName evidence="2">Putative erythromycin esterase protein</fullName>
    </submittedName>
</protein>
<keyword evidence="3" id="KW-1185">Reference proteome</keyword>
<dbReference type="PIRSF" id="PIRSF036794">
    <property type="entry name" value="UCP_erythr_ester"/>
    <property type="match status" value="1"/>
</dbReference>
<dbReference type="PANTHER" id="PTHR31299">
    <property type="entry name" value="ESTERASE, PUTATIVE (AFU_ORTHOLOGUE AFUA_1G05850)-RELATED"/>
    <property type="match status" value="1"/>
</dbReference>
<dbReference type="InterPro" id="IPR007815">
    <property type="entry name" value="Emycin_Estase"/>
</dbReference>
<gene>
    <name evidence="2" type="ordered locus">GDI3838</name>
</gene>
<organism evidence="2 3">
    <name type="scientific">Gluconacetobacter diazotrophicus (strain ATCC 49037 / DSM 5601 / CCUG 37298 / CIP 103539 / LMG 7603 / PAl5)</name>
    <dbReference type="NCBI Taxonomy" id="272568"/>
    <lineage>
        <taxon>Bacteria</taxon>
        <taxon>Pseudomonadati</taxon>
        <taxon>Pseudomonadota</taxon>
        <taxon>Alphaproteobacteria</taxon>
        <taxon>Acetobacterales</taxon>
        <taxon>Acetobacteraceae</taxon>
        <taxon>Gluconacetobacter</taxon>
    </lineage>
</organism>
<evidence type="ECO:0000313" key="2">
    <source>
        <dbReference type="EMBL" id="CAP57781.1"/>
    </source>
</evidence>
<evidence type="ECO:0000256" key="1">
    <source>
        <dbReference type="SAM" id="MobiDB-lite"/>
    </source>
</evidence>
<dbReference type="AlphaFoldDB" id="A9HA18"/>
<name>A9HA18_GLUDA</name>
<dbReference type="SUPFAM" id="SSF159501">
    <property type="entry name" value="EreA/ChaN-like"/>
    <property type="match status" value="1"/>
</dbReference>
<dbReference type="KEGG" id="gdi:GDI3838"/>
<dbReference type="Pfam" id="PF05139">
    <property type="entry name" value="Erythro_esteras"/>
    <property type="match status" value="1"/>
</dbReference>
<sequence length="476" mass="52858">MARHRDGTTPMTHAPPSHTPARNGQPTIPPAMIETLRGNATPLPAPELAPGGVSDQPDAFADAFDRFGAARVVLLGEATHGTSDFYRARAAITRRLVERHGFTIVAAEADWPDGARIDDYVRHHAPRPWRGPAFSRFPGWMWRNEDVAAFVHWLHHHNAGLPEHRRVSFHGLDIYSLGESIHAVLSYLDRVDPPAAAAARARYGRLTPWQDDPARYGRAVMQYGQDSCEDAVVAQLRDLLARRLHDVRHNHDGGASGGNGAAWFDAVQNARIVRAAEQYYRVMYRGSTESWNLRDRHMFGTVQALLAHRGDAAKIVIWAHNSHIGNAAATAMGWAGQFNIGELCRMAHGDEAVLIGLGTDRGTVAAASEWDGEMEVMTVRPARTDSYEHAFLLAGLPRALFDWRDNRPLREAVRGPWRERAIGVIYRPDSELGSHYFEATLADQFDAWVWLEKTKAVTPLNHAAPHGAPETWPFGL</sequence>
<dbReference type="InterPro" id="IPR014622">
    <property type="entry name" value="UCP036794_erythomycin"/>
</dbReference>
<reference evidence="2 3" key="1">
    <citation type="journal article" date="2009" name="BMC Genomics">
        <title>Complete genome sequence of the sugarcane nitrogen-fixing endophyte Gluconacetobacter diazotrophicus Pal5.</title>
        <authorList>
            <person name="Bertalan M."/>
            <person name="Albano R."/>
            <person name="Padua V."/>
            <person name="Rouws L."/>
            <person name="Rojas C."/>
            <person name="Hemerly A."/>
            <person name="Teixeira K."/>
            <person name="Schwab S."/>
            <person name="Araujo J."/>
            <person name="Oliveira A."/>
            <person name="Franca L."/>
            <person name="Magalhaes V."/>
            <person name="Alqueres S."/>
            <person name="Cardoso A."/>
            <person name="Almeida W."/>
            <person name="Loureiro M.M."/>
            <person name="Nogueira E."/>
            <person name="Cidade D."/>
            <person name="Oliveira D."/>
            <person name="Simao T."/>
            <person name="Macedo J."/>
            <person name="Valadao A."/>
            <person name="Dreschsel M."/>
            <person name="Freitas F."/>
            <person name="Vidal M."/>
            <person name="Guedes H."/>
            <person name="Rodrigues E."/>
            <person name="Meneses C."/>
            <person name="Brioso P."/>
            <person name="Pozzer L."/>
            <person name="Figueiredo D."/>
            <person name="Montano H."/>
            <person name="Junior J."/>
            <person name="Filho G."/>
            <person name="Flores V."/>
            <person name="Ferreira B."/>
            <person name="Branco A."/>
            <person name="Gonzalez P."/>
            <person name="Guillobel H."/>
            <person name="Lemos M."/>
            <person name="Seibel L."/>
            <person name="Macedo J."/>
            <person name="Alves-Ferreira M."/>
            <person name="Sachetto-Martins G."/>
            <person name="Coelho A."/>
            <person name="Santos E."/>
            <person name="Amaral G."/>
            <person name="Neves A."/>
            <person name="Pacheco A.B."/>
            <person name="Carvalho D."/>
            <person name="Lery L."/>
            <person name="Bisch P."/>
            <person name="Rossle S.C."/>
            <person name="Urmenyi T."/>
            <person name="Kruger W.V."/>
            <person name="Martins O."/>
            <person name="Baldani J.I."/>
            <person name="Ferreira P.C."/>
        </authorList>
    </citation>
    <scope>NUCLEOTIDE SEQUENCE [LARGE SCALE GENOMIC DNA]</scope>
    <source>
        <strain evidence="3">ATCC 49037 / DSM 5601 / CCUG 37298 / CIP 103539 / LMG 7603 / PAl5</strain>
    </source>
</reference>
<feature type="region of interest" description="Disordered" evidence="1">
    <location>
        <begin position="1"/>
        <end position="29"/>
    </location>
</feature>
<dbReference type="Gene3D" id="3.30.1870.10">
    <property type="entry name" value="EreA-like, domain 2"/>
    <property type="match status" value="1"/>
</dbReference>
<accession>A9HA18</accession>
<dbReference type="CDD" id="cd14728">
    <property type="entry name" value="Ere-like"/>
    <property type="match status" value="1"/>
</dbReference>
<dbReference type="Gene3D" id="3.40.1660.10">
    <property type="entry name" value="EreA-like (biosynthetic domain)"/>
    <property type="match status" value="1"/>
</dbReference>
<evidence type="ECO:0000313" key="3">
    <source>
        <dbReference type="Proteomes" id="UP000001176"/>
    </source>
</evidence>
<dbReference type="InterPro" id="IPR052036">
    <property type="entry name" value="Hydrolase/PRTase-associated"/>
</dbReference>
<dbReference type="PANTHER" id="PTHR31299:SF0">
    <property type="entry name" value="ESTERASE, PUTATIVE (AFU_ORTHOLOGUE AFUA_1G05850)-RELATED"/>
    <property type="match status" value="1"/>
</dbReference>
<dbReference type="EMBL" id="AM889285">
    <property type="protein sequence ID" value="CAP57781.1"/>
    <property type="molecule type" value="Genomic_DNA"/>
</dbReference>
<proteinExistence type="predicted"/>